<evidence type="ECO:0000256" key="1">
    <source>
        <dbReference type="SAM" id="MobiDB-lite"/>
    </source>
</evidence>
<dbReference type="EMBL" id="JAAALK010000286">
    <property type="protein sequence ID" value="KAG8061209.1"/>
    <property type="molecule type" value="Genomic_DNA"/>
</dbReference>
<dbReference type="AlphaFoldDB" id="A0A8J5STK1"/>
<evidence type="ECO:0000313" key="2">
    <source>
        <dbReference type="EMBL" id="KAG8061209.1"/>
    </source>
</evidence>
<organism evidence="2 3">
    <name type="scientific">Zizania palustris</name>
    <name type="common">Northern wild rice</name>
    <dbReference type="NCBI Taxonomy" id="103762"/>
    <lineage>
        <taxon>Eukaryota</taxon>
        <taxon>Viridiplantae</taxon>
        <taxon>Streptophyta</taxon>
        <taxon>Embryophyta</taxon>
        <taxon>Tracheophyta</taxon>
        <taxon>Spermatophyta</taxon>
        <taxon>Magnoliopsida</taxon>
        <taxon>Liliopsida</taxon>
        <taxon>Poales</taxon>
        <taxon>Poaceae</taxon>
        <taxon>BOP clade</taxon>
        <taxon>Oryzoideae</taxon>
        <taxon>Oryzeae</taxon>
        <taxon>Zizaniinae</taxon>
        <taxon>Zizania</taxon>
    </lineage>
</organism>
<name>A0A8J5STK1_ZIZPA</name>
<comment type="caution">
    <text evidence="2">The sequence shown here is derived from an EMBL/GenBank/DDBJ whole genome shotgun (WGS) entry which is preliminary data.</text>
</comment>
<evidence type="ECO:0000313" key="3">
    <source>
        <dbReference type="Proteomes" id="UP000729402"/>
    </source>
</evidence>
<reference evidence="2" key="1">
    <citation type="journal article" date="2021" name="bioRxiv">
        <title>Whole Genome Assembly and Annotation of Northern Wild Rice, Zizania palustris L., Supports a Whole Genome Duplication in the Zizania Genus.</title>
        <authorList>
            <person name="Haas M."/>
            <person name="Kono T."/>
            <person name="Macchietto M."/>
            <person name="Millas R."/>
            <person name="McGilp L."/>
            <person name="Shao M."/>
            <person name="Duquette J."/>
            <person name="Hirsch C.N."/>
            <person name="Kimball J."/>
        </authorList>
    </citation>
    <scope>NUCLEOTIDE SEQUENCE</scope>
    <source>
        <tissue evidence="2">Fresh leaf tissue</tissue>
    </source>
</reference>
<feature type="region of interest" description="Disordered" evidence="1">
    <location>
        <begin position="1"/>
        <end position="75"/>
    </location>
</feature>
<accession>A0A8J5STK1</accession>
<dbReference type="Proteomes" id="UP000729402">
    <property type="component" value="Unassembled WGS sequence"/>
</dbReference>
<sequence length="75" mass="8245">MASAEDSWPAAKSWGGCGGQRWSQAGQAELKGCGTRDSWWRRRAPGQQRSRGERRGGRWRSHAGQLQRGGCGVEC</sequence>
<proteinExistence type="predicted"/>
<gene>
    <name evidence="2" type="ORF">GUJ93_ZPchr0003g18282</name>
</gene>
<keyword evidence="3" id="KW-1185">Reference proteome</keyword>
<protein>
    <submittedName>
        <fullName evidence="2">Uncharacterized protein</fullName>
    </submittedName>
</protein>
<reference evidence="2" key="2">
    <citation type="submission" date="2021-02" db="EMBL/GenBank/DDBJ databases">
        <authorList>
            <person name="Kimball J.A."/>
            <person name="Haas M.W."/>
            <person name="Macchietto M."/>
            <person name="Kono T."/>
            <person name="Duquette J."/>
            <person name="Shao M."/>
        </authorList>
    </citation>
    <scope>NUCLEOTIDE SEQUENCE</scope>
    <source>
        <tissue evidence="2">Fresh leaf tissue</tissue>
    </source>
</reference>